<dbReference type="Pfam" id="PF00155">
    <property type="entry name" value="Aminotran_1_2"/>
    <property type="match status" value="1"/>
</dbReference>
<reference evidence="7 8" key="1">
    <citation type="submission" date="2021-03" db="EMBL/GenBank/DDBJ databases">
        <title>Sequencing the genomes of 1000 actinobacteria strains.</title>
        <authorList>
            <person name="Klenk H.-P."/>
        </authorList>
    </citation>
    <scope>NUCLEOTIDE SEQUENCE [LARGE SCALE GENOMIC DNA]</scope>
    <source>
        <strain evidence="7 8">DSM 15454</strain>
    </source>
</reference>
<dbReference type="NCBIfam" id="TIGR04350">
    <property type="entry name" value="C_S_lyase_PatB"/>
    <property type="match status" value="1"/>
</dbReference>
<evidence type="ECO:0000256" key="5">
    <source>
        <dbReference type="ARBA" id="ARBA00037974"/>
    </source>
</evidence>
<dbReference type="SUPFAM" id="SSF53383">
    <property type="entry name" value="PLP-dependent transferases"/>
    <property type="match status" value="1"/>
</dbReference>
<dbReference type="InterPro" id="IPR015424">
    <property type="entry name" value="PyrdxlP-dep_Trfase"/>
</dbReference>
<dbReference type="CDD" id="cd00609">
    <property type="entry name" value="AAT_like"/>
    <property type="match status" value="1"/>
</dbReference>
<dbReference type="Proteomes" id="UP000766570">
    <property type="component" value="Unassembled WGS sequence"/>
</dbReference>
<comment type="similarity">
    <text evidence="5">Belongs to the class-II pyridoxal-phosphate-dependent aminotransferase family. MalY/PatB cystathionine beta-lyase subfamily.</text>
</comment>
<keyword evidence="4 7" id="KW-0456">Lyase</keyword>
<protein>
    <recommendedName>
        <fullName evidence="2">cysteine-S-conjugate beta-lyase</fullName>
        <ecNumber evidence="2">4.4.1.13</ecNumber>
    </recommendedName>
</protein>
<dbReference type="GO" id="GO:0016829">
    <property type="term" value="F:lyase activity"/>
    <property type="evidence" value="ECO:0007669"/>
    <property type="project" value="UniProtKB-KW"/>
</dbReference>
<evidence type="ECO:0000259" key="6">
    <source>
        <dbReference type="Pfam" id="PF00155"/>
    </source>
</evidence>
<evidence type="ECO:0000256" key="1">
    <source>
        <dbReference type="ARBA" id="ARBA00001933"/>
    </source>
</evidence>
<dbReference type="Gene3D" id="3.40.640.10">
    <property type="entry name" value="Type I PLP-dependent aspartate aminotransferase-like (Major domain)"/>
    <property type="match status" value="1"/>
</dbReference>
<evidence type="ECO:0000256" key="4">
    <source>
        <dbReference type="ARBA" id="ARBA00023239"/>
    </source>
</evidence>
<dbReference type="PANTHER" id="PTHR43525">
    <property type="entry name" value="PROTEIN MALY"/>
    <property type="match status" value="1"/>
</dbReference>
<dbReference type="InterPro" id="IPR015422">
    <property type="entry name" value="PyrdxlP-dep_Trfase_small"/>
</dbReference>
<dbReference type="InterPro" id="IPR051798">
    <property type="entry name" value="Class-II_PLP-Dep_Aminotrans"/>
</dbReference>
<keyword evidence="8" id="KW-1185">Reference proteome</keyword>
<dbReference type="EMBL" id="JAGIOE010000002">
    <property type="protein sequence ID" value="MBP2376490.1"/>
    <property type="molecule type" value="Genomic_DNA"/>
</dbReference>
<evidence type="ECO:0000256" key="2">
    <source>
        <dbReference type="ARBA" id="ARBA00012224"/>
    </source>
</evidence>
<organism evidence="7 8">
    <name type="scientific">Paeniglutamicibacter psychrophenolicus</name>
    <dbReference type="NCBI Taxonomy" id="257454"/>
    <lineage>
        <taxon>Bacteria</taxon>
        <taxon>Bacillati</taxon>
        <taxon>Actinomycetota</taxon>
        <taxon>Actinomycetes</taxon>
        <taxon>Micrococcales</taxon>
        <taxon>Micrococcaceae</taxon>
        <taxon>Paeniglutamicibacter</taxon>
    </lineage>
</organism>
<keyword evidence="3" id="KW-0663">Pyridoxal phosphate</keyword>
<evidence type="ECO:0000313" key="8">
    <source>
        <dbReference type="Proteomes" id="UP000766570"/>
    </source>
</evidence>
<dbReference type="InterPro" id="IPR004839">
    <property type="entry name" value="Aminotransferase_I/II_large"/>
</dbReference>
<feature type="domain" description="Aminotransferase class I/classII large" evidence="6">
    <location>
        <begin position="90"/>
        <end position="429"/>
    </location>
</feature>
<dbReference type="EC" id="4.4.1.13" evidence="2"/>
<evidence type="ECO:0000256" key="3">
    <source>
        <dbReference type="ARBA" id="ARBA00022898"/>
    </source>
</evidence>
<comment type="caution">
    <text evidence="7">The sequence shown here is derived from an EMBL/GenBank/DDBJ whole genome shotgun (WGS) entry which is preliminary data.</text>
</comment>
<evidence type="ECO:0000313" key="7">
    <source>
        <dbReference type="EMBL" id="MBP2376490.1"/>
    </source>
</evidence>
<comment type="cofactor">
    <cofactor evidence="1">
        <name>pyridoxal 5'-phosphate</name>
        <dbReference type="ChEBI" id="CHEBI:597326"/>
    </cofactor>
</comment>
<dbReference type="Gene3D" id="3.90.1150.10">
    <property type="entry name" value="Aspartate Aminotransferase, domain 1"/>
    <property type="match status" value="1"/>
</dbReference>
<accession>A0ABS4WJW1</accession>
<dbReference type="InterPro" id="IPR027619">
    <property type="entry name" value="C-S_lyase_PatB-like"/>
</dbReference>
<proteinExistence type="inferred from homology"/>
<gene>
    <name evidence="7" type="ORF">JOF46_004479</name>
</gene>
<dbReference type="RefSeq" id="WP_344033655.1">
    <property type="nucleotide sequence ID" value="NZ_BAAAMI010000027.1"/>
</dbReference>
<dbReference type="InterPro" id="IPR015421">
    <property type="entry name" value="PyrdxlP-dep_Trfase_major"/>
</dbReference>
<dbReference type="PANTHER" id="PTHR43525:SF1">
    <property type="entry name" value="PROTEIN MALY"/>
    <property type="match status" value="1"/>
</dbReference>
<name>A0ABS4WJW1_9MICC</name>
<sequence length="438" mass="48494">MKNILPAYSPTVSGNTKALDGEMEMSSETLAHKRPTRTNGDHGPFDEVIDRSVTNSYKWSMAHKLLAPDEAAAEPLPMWVADTDFRAPQPVIDALQAAVDHGVFGYPGGATDNYRAALIGWQDRRFGWDVAPEWIVPTSGILTTLKTAVQAFSAPGDSVLIQPPVYSHFHDDIVQNGRHLALAPLDRTEEGYRFNASVFEKAIREDTKLFILSHPHNPTGNVWSEEELRIMGEICARHDVIVISDEIHGDLIINPAKRHTPFASLGERFAQNSITCVAPSKTFNLPGLQSANAIIPNRKLRKELVRQFERNLAPFVNVLGMVAAEAAYSHGEPWLEEMLTYLRGNHARFANAINTAAPGIQVLPADSLYLAWMDCRGLGMDAEALDKFMLTKARVWLDKGQKFGLEGRGYMRVNLGCPRSTVDEAIHRILTAVNGRLP</sequence>